<reference evidence="1" key="1">
    <citation type="submission" date="2014-11" db="EMBL/GenBank/DDBJ databases">
        <authorList>
            <person name="Amaro Gonzalez C."/>
        </authorList>
    </citation>
    <scope>NUCLEOTIDE SEQUENCE</scope>
</reference>
<protein>
    <submittedName>
        <fullName evidence="1">Uncharacterized protein</fullName>
    </submittedName>
</protein>
<name>A0A0E9TX41_ANGAN</name>
<proteinExistence type="predicted"/>
<reference evidence="1" key="2">
    <citation type="journal article" date="2015" name="Fish Shellfish Immunol.">
        <title>Early steps in the European eel (Anguilla anguilla)-Vibrio vulnificus interaction in the gills: Role of the RtxA13 toxin.</title>
        <authorList>
            <person name="Callol A."/>
            <person name="Pajuelo D."/>
            <person name="Ebbesson L."/>
            <person name="Teles M."/>
            <person name="MacKenzie S."/>
            <person name="Amaro C."/>
        </authorList>
    </citation>
    <scope>NUCLEOTIDE SEQUENCE</scope>
</reference>
<evidence type="ECO:0000313" key="1">
    <source>
        <dbReference type="EMBL" id="JAH58224.1"/>
    </source>
</evidence>
<accession>A0A0E9TX41</accession>
<dbReference type="EMBL" id="GBXM01050353">
    <property type="protein sequence ID" value="JAH58224.1"/>
    <property type="molecule type" value="Transcribed_RNA"/>
</dbReference>
<sequence length="28" mass="3090">MLSQLKKLTSSFCASCGRSAYAVTQNMY</sequence>
<organism evidence="1">
    <name type="scientific">Anguilla anguilla</name>
    <name type="common">European freshwater eel</name>
    <name type="synonym">Muraena anguilla</name>
    <dbReference type="NCBI Taxonomy" id="7936"/>
    <lineage>
        <taxon>Eukaryota</taxon>
        <taxon>Metazoa</taxon>
        <taxon>Chordata</taxon>
        <taxon>Craniata</taxon>
        <taxon>Vertebrata</taxon>
        <taxon>Euteleostomi</taxon>
        <taxon>Actinopterygii</taxon>
        <taxon>Neopterygii</taxon>
        <taxon>Teleostei</taxon>
        <taxon>Anguilliformes</taxon>
        <taxon>Anguillidae</taxon>
        <taxon>Anguilla</taxon>
    </lineage>
</organism>
<dbReference type="AlphaFoldDB" id="A0A0E9TX41"/>